<dbReference type="STRING" id="1121302.SAMN02745163_01228"/>
<keyword evidence="1" id="KW-0472">Membrane</keyword>
<proteinExistence type="predicted"/>
<dbReference type="AlphaFoldDB" id="A0A1M6GA84"/>
<keyword evidence="3" id="KW-1185">Reference proteome</keyword>
<accession>A0A1M6GA84</accession>
<dbReference type="Proteomes" id="UP000184310">
    <property type="component" value="Unassembled WGS sequence"/>
</dbReference>
<dbReference type="EMBL" id="FQZB01000006">
    <property type="protein sequence ID" value="SHJ06873.1"/>
    <property type="molecule type" value="Genomic_DNA"/>
</dbReference>
<feature type="transmembrane region" description="Helical" evidence="1">
    <location>
        <begin position="12"/>
        <end position="31"/>
    </location>
</feature>
<keyword evidence="1" id="KW-0812">Transmembrane</keyword>
<organism evidence="2 3">
    <name type="scientific">Clostridium cavendishii DSM 21758</name>
    <dbReference type="NCBI Taxonomy" id="1121302"/>
    <lineage>
        <taxon>Bacteria</taxon>
        <taxon>Bacillati</taxon>
        <taxon>Bacillota</taxon>
        <taxon>Clostridia</taxon>
        <taxon>Eubacteriales</taxon>
        <taxon>Clostridiaceae</taxon>
        <taxon>Clostridium</taxon>
    </lineage>
</organism>
<sequence>MVKIFAVIFNNILLSIILDYAIDDIIYFIYYSKNKRKKGEKI</sequence>
<name>A0A1M6GA84_9CLOT</name>
<reference evidence="2 3" key="1">
    <citation type="submission" date="2016-11" db="EMBL/GenBank/DDBJ databases">
        <authorList>
            <person name="Jaros S."/>
            <person name="Januszkiewicz K."/>
            <person name="Wedrychowicz H."/>
        </authorList>
    </citation>
    <scope>NUCLEOTIDE SEQUENCE [LARGE SCALE GENOMIC DNA]</scope>
    <source>
        <strain evidence="2 3">DSM 21758</strain>
    </source>
</reference>
<keyword evidence="1" id="KW-1133">Transmembrane helix</keyword>
<protein>
    <submittedName>
        <fullName evidence="2">Uncharacterized protein</fullName>
    </submittedName>
</protein>
<evidence type="ECO:0000256" key="1">
    <source>
        <dbReference type="SAM" id="Phobius"/>
    </source>
</evidence>
<gene>
    <name evidence="2" type="ORF">SAMN02745163_01228</name>
</gene>
<evidence type="ECO:0000313" key="3">
    <source>
        <dbReference type="Proteomes" id="UP000184310"/>
    </source>
</evidence>
<evidence type="ECO:0000313" key="2">
    <source>
        <dbReference type="EMBL" id="SHJ06873.1"/>
    </source>
</evidence>